<dbReference type="InterPro" id="IPR051906">
    <property type="entry name" value="TolC-like"/>
</dbReference>
<comment type="similarity">
    <text evidence="2">Belongs to the outer membrane factor (OMF) (TC 1.B.17) family.</text>
</comment>
<evidence type="ECO:0000313" key="8">
    <source>
        <dbReference type="EMBL" id="TJZ61298.1"/>
    </source>
</evidence>
<dbReference type="OrthoDB" id="9811587at2"/>
<dbReference type="SUPFAM" id="SSF56954">
    <property type="entry name" value="Outer membrane efflux proteins (OEP)"/>
    <property type="match status" value="1"/>
</dbReference>
<evidence type="ECO:0000256" key="4">
    <source>
        <dbReference type="ARBA" id="ARBA00022452"/>
    </source>
</evidence>
<dbReference type="AlphaFoldDB" id="A0A4V5MML3"/>
<evidence type="ECO:0000256" key="6">
    <source>
        <dbReference type="ARBA" id="ARBA00023136"/>
    </source>
</evidence>
<dbReference type="GO" id="GO:1990281">
    <property type="term" value="C:efflux pump complex"/>
    <property type="evidence" value="ECO:0007669"/>
    <property type="project" value="TreeGrafter"/>
</dbReference>
<keyword evidence="6" id="KW-0472">Membrane</keyword>
<evidence type="ECO:0000256" key="1">
    <source>
        <dbReference type="ARBA" id="ARBA00004442"/>
    </source>
</evidence>
<dbReference type="GO" id="GO:0015288">
    <property type="term" value="F:porin activity"/>
    <property type="evidence" value="ECO:0007669"/>
    <property type="project" value="TreeGrafter"/>
</dbReference>
<evidence type="ECO:0000256" key="7">
    <source>
        <dbReference type="ARBA" id="ARBA00023237"/>
    </source>
</evidence>
<dbReference type="PANTHER" id="PTHR30026">
    <property type="entry name" value="OUTER MEMBRANE PROTEIN TOLC"/>
    <property type="match status" value="1"/>
</dbReference>
<dbReference type="GO" id="GO:0009279">
    <property type="term" value="C:cell outer membrane"/>
    <property type="evidence" value="ECO:0007669"/>
    <property type="project" value="UniProtKB-SubCell"/>
</dbReference>
<keyword evidence="9" id="KW-1185">Reference proteome</keyword>
<comment type="caution">
    <text evidence="8">The sequence shown here is derived from an EMBL/GenBank/DDBJ whole genome shotgun (WGS) entry which is preliminary data.</text>
</comment>
<accession>A0A4V5MML3</accession>
<sequence length="446" mass="51027">MNEPQKYLSMDLKLFYSILLITIAHGGKAFSQDSIIDLRTCIVMALKSNPQLKQNQLSVRRGEIEYRQAWQNQLPTLNGDLSHGFNQGRNIDPTTNQFIEENSATGNQSLNAGVSLFNGFRILHDIRMKSNAKEAGKLEFEGKANELRLDVIETYIQVLTAKDLLIQSRRQLTVTEEQLRRAEVMFKEGAFAPGDYYDIKGQYKMDQNSVQANIQILYTNRLRLAKLLNIPESELGELKTLPIPTIGSALGWEQLYTQAQILLPDYRALDWRIKEAQQNIKVAKSYYYPSLSLGAGLNSRYSSNGDFSYWQQSRNNLGKSVFMTLSIPIFNQFQVRNQESRAKIGLEENLLQKEIALNNLRESTARAVFDLRVALESVQNLKEQEQSYAESFRIAQVQFDEGASNSFLYLTAKNKLDAARNQLLLKQYAYLLQKYMNDYYAGNLDL</sequence>
<evidence type="ECO:0000256" key="2">
    <source>
        <dbReference type="ARBA" id="ARBA00007613"/>
    </source>
</evidence>
<reference evidence="8 9" key="1">
    <citation type="submission" date="2019-04" db="EMBL/GenBank/DDBJ databases">
        <title>Sphingobacterium olei sp. nov., isolated from oil-contaminated soil.</title>
        <authorList>
            <person name="Liu B."/>
        </authorList>
    </citation>
    <scope>NUCLEOTIDE SEQUENCE [LARGE SCALE GENOMIC DNA]</scope>
    <source>
        <strain evidence="8 9">HAL-9</strain>
    </source>
</reference>
<evidence type="ECO:0000256" key="3">
    <source>
        <dbReference type="ARBA" id="ARBA00022448"/>
    </source>
</evidence>
<keyword evidence="5" id="KW-0812">Transmembrane</keyword>
<dbReference type="InterPro" id="IPR003423">
    <property type="entry name" value="OMP_efflux"/>
</dbReference>
<dbReference type="Gene3D" id="1.20.1600.10">
    <property type="entry name" value="Outer membrane efflux proteins (OEP)"/>
    <property type="match status" value="1"/>
</dbReference>
<evidence type="ECO:0000256" key="5">
    <source>
        <dbReference type="ARBA" id="ARBA00022692"/>
    </source>
</evidence>
<name>A0A4V5MML3_9SPHI</name>
<proteinExistence type="inferred from homology"/>
<dbReference type="Pfam" id="PF02321">
    <property type="entry name" value="OEP"/>
    <property type="match status" value="2"/>
</dbReference>
<dbReference type="EMBL" id="SUME01000003">
    <property type="protein sequence ID" value="TJZ61298.1"/>
    <property type="molecule type" value="Genomic_DNA"/>
</dbReference>
<organism evidence="8 9">
    <name type="scientific">Sphingobacterium olei</name>
    <dbReference type="NCBI Taxonomy" id="2571155"/>
    <lineage>
        <taxon>Bacteria</taxon>
        <taxon>Pseudomonadati</taxon>
        <taxon>Bacteroidota</taxon>
        <taxon>Sphingobacteriia</taxon>
        <taxon>Sphingobacteriales</taxon>
        <taxon>Sphingobacteriaceae</taxon>
        <taxon>Sphingobacterium</taxon>
    </lineage>
</organism>
<comment type="subcellular location">
    <subcellularLocation>
        <location evidence="1">Cell outer membrane</location>
    </subcellularLocation>
</comment>
<dbReference type="PANTHER" id="PTHR30026:SF20">
    <property type="entry name" value="OUTER MEMBRANE PROTEIN TOLC"/>
    <property type="match status" value="1"/>
</dbReference>
<keyword evidence="7" id="KW-0998">Cell outer membrane</keyword>
<dbReference type="Proteomes" id="UP000306808">
    <property type="component" value="Unassembled WGS sequence"/>
</dbReference>
<keyword evidence="3" id="KW-0813">Transport</keyword>
<keyword evidence="4" id="KW-1134">Transmembrane beta strand</keyword>
<gene>
    <name evidence="8" type="ORF">FAZ15_08855</name>
</gene>
<evidence type="ECO:0000313" key="9">
    <source>
        <dbReference type="Proteomes" id="UP000306808"/>
    </source>
</evidence>
<dbReference type="GO" id="GO:0015562">
    <property type="term" value="F:efflux transmembrane transporter activity"/>
    <property type="evidence" value="ECO:0007669"/>
    <property type="project" value="InterPro"/>
</dbReference>
<protein>
    <submittedName>
        <fullName evidence="8">TolC family protein</fullName>
    </submittedName>
</protein>